<feature type="transmembrane region" description="Helical" evidence="2">
    <location>
        <begin position="624"/>
        <end position="642"/>
    </location>
</feature>
<organism evidence="6 7">
    <name type="scientific">Corallococcus caeni</name>
    <dbReference type="NCBI Taxonomy" id="3082388"/>
    <lineage>
        <taxon>Bacteria</taxon>
        <taxon>Pseudomonadati</taxon>
        <taxon>Myxococcota</taxon>
        <taxon>Myxococcia</taxon>
        <taxon>Myxococcales</taxon>
        <taxon>Cystobacterineae</taxon>
        <taxon>Myxococcaceae</taxon>
        <taxon>Corallococcus</taxon>
    </lineage>
</organism>
<keyword evidence="7" id="KW-1185">Reference proteome</keyword>
<feature type="region of interest" description="Disordered" evidence="1">
    <location>
        <begin position="558"/>
        <end position="611"/>
    </location>
</feature>
<evidence type="ECO:0000256" key="2">
    <source>
        <dbReference type="SAM" id="Phobius"/>
    </source>
</evidence>
<dbReference type="InterPro" id="IPR053850">
    <property type="entry name" value="Glyco_hydro_123_N_2"/>
</dbReference>
<feature type="domain" description="Glycoside hydrolase 123 catalytic" evidence="4">
    <location>
        <begin position="290"/>
        <end position="510"/>
    </location>
</feature>
<dbReference type="EMBL" id="BTTX01000009">
    <property type="protein sequence ID" value="GMU10639.1"/>
    <property type="molecule type" value="Genomic_DNA"/>
</dbReference>
<evidence type="ECO:0000313" key="6">
    <source>
        <dbReference type="EMBL" id="GMU10639.1"/>
    </source>
</evidence>
<evidence type="ECO:0000256" key="3">
    <source>
        <dbReference type="SAM" id="SignalP"/>
    </source>
</evidence>
<evidence type="ECO:0008006" key="8">
    <source>
        <dbReference type="Google" id="ProtNLM"/>
    </source>
</evidence>
<keyword evidence="2" id="KW-0472">Membrane</keyword>
<evidence type="ECO:0000313" key="7">
    <source>
        <dbReference type="Proteomes" id="UP001342631"/>
    </source>
</evidence>
<feature type="domain" description="Glycoside hydrolase 123 N-terminal" evidence="5">
    <location>
        <begin position="38"/>
        <end position="170"/>
    </location>
</feature>
<comment type="caution">
    <text evidence="6">The sequence shown here is derived from an EMBL/GenBank/DDBJ whole genome shotgun (WGS) entry which is preliminary data.</text>
</comment>
<feature type="signal peptide" evidence="3">
    <location>
        <begin position="1"/>
        <end position="22"/>
    </location>
</feature>
<proteinExistence type="predicted"/>
<dbReference type="Proteomes" id="UP001342631">
    <property type="component" value="Unassembled WGS sequence"/>
</dbReference>
<dbReference type="InterPro" id="IPR025150">
    <property type="entry name" value="GH123_cat"/>
</dbReference>
<dbReference type="RefSeq" id="WP_338281780.1">
    <property type="nucleotide sequence ID" value="NZ_BTTX01000009.1"/>
</dbReference>
<evidence type="ECO:0000259" key="5">
    <source>
        <dbReference type="Pfam" id="PF22680"/>
    </source>
</evidence>
<keyword evidence="2" id="KW-0812">Transmembrane</keyword>
<evidence type="ECO:0000259" key="4">
    <source>
        <dbReference type="Pfam" id="PF13320"/>
    </source>
</evidence>
<feature type="compositionally biased region" description="Low complexity" evidence="1">
    <location>
        <begin position="595"/>
        <end position="611"/>
    </location>
</feature>
<evidence type="ECO:0000256" key="1">
    <source>
        <dbReference type="SAM" id="MobiDB-lite"/>
    </source>
</evidence>
<keyword evidence="3" id="KW-0732">Signal</keyword>
<protein>
    <recommendedName>
        <fullName evidence="8">DUF4091 domain-containing protein</fullName>
    </recommendedName>
</protein>
<sequence>MPSIRPFRAALLSLTVALPVFAAEPAVWGEGMMVKVRPGTAARSATEVRLTAARNEFVSFQVALQGGDTGLKNVRAKLPALEGPGATTLSGPDVTLYREALVSTKKASVAGEAVGAWPDGLVPDTDEIAGETRGAFPFDVPAKEARAVWVDVHVPQDAPPGDYVGTVTVEADGGFQRQVTARLTVVDAALPSTSSLPSAFLLWPPHVCRAHTGREDCTPEELQPLLARYQRMALEHRFTLSSLFPRKPWPPAWSDFDATWGPYLDGTAPTRLQGARMTSLEYVGPLDAANLRDFTAHMKERGWLDRAYVQLGDEPPYGTTFEQVRATGDLVRQAAPGLRTMLTTNSRELKGNGLEKHVDVAVPLVNHLDGTDANFRGDQRGTYTGFLERPGTALWMYQSCMSHGCAYGTNAPENQPGAGWPSYMLDRSAAKARAMEWVTFLEGATGELYYQTVGMLSTAWTDQYRFNGNGDGTLFYPGTPAAIGGKTDVPVASLRLKLLRQGMQDYEWLKAVSDAGDPDFARKVARDLIPAASRVTDDGAAFDAARLKLIQRYEELTAHQTPDAGTPLDAGTPPDAGTKPPADGGTASAPEEAAGGPSRGTPGSSSDVAPGAVAGAQAGGCTTGGGGTAAVAGGLLFAAWALGGMRRQRARVTVPARRKQARR</sequence>
<feature type="chain" id="PRO_5046850902" description="DUF4091 domain-containing protein" evidence="3">
    <location>
        <begin position="23"/>
        <end position="663"/>
    </location>
</feature>
<gene>
    <name evidence="6" type="ORF">ASNO1_68930</name>
</gene>
<keyword evidence="2" id="KW-1133">Transmembrane helix</keyword>
<reference evidence="6 7" key="1">
    <citation type="journal article" date="2024" name="Arch. Microbiol.">
        <title>Corallococcus caeni sp. nov., a novel myxobacterium isolated from activated sludge.</title>
        <authorList>
            <person name="Tomita S."/>
            <person name="Nakai R."/>
            <person name="Kuroda K."/>
            <person name="Kurashita H."/>
            <person name="Hatamoto M."/>
            <person name="Yamaguchi T."/>
            <person name="Narihiro T."/>
        </authorList>
    </citation>
    <scope>NUCLEOTIDE SEQUENCE [LARGE SCALE GENOMIC DNA]</scope>
    <source>
        <strain evidence="6 7">NO1</strain>
    </source>
</reference>
<dbReference type="Pfam" id="PF13320">
    <property type="entry name" value="GH123_cat"/>
    <property type="match status" value="1"/>
</dbReference>
<accession>A0ABQ6R2U4</accession>
<name>A0ABQ6R2U4_9BACT</name>
<dbReference type="Pfam" id="PF22680">
    <property type="entry name" value="Glyco_hydro_123_N_2"/>
    <property type="match status" value="1"/>
</dbReference>